<evidence type="ECO:0000313" key="2">
    <source>
        <dbReference type="Proteomes" id="UP000732380"/>
    </source>
</evidence>
<comment type="caution">
    <text evidence="1">The sequence shown here is derived from an EMBL/GenBank/DDBJ whole genome shotgun (WGS) entry which is preliminary data.</text>
</comment>
<name>A0A9P7Q0A2_9HYPO</name>
<accession>A0A9P7Q0A2</accession>
<organism evidence="1 2">
    <name type="scientific">Claviceps humidiphila</name>
    <dbReference type="NCBI Taxonomy" id="1294629"/>
    <lineage>
        <taxon>Eukaryota</taxon>
        <taxon>Fungi</taxon>
        <taxon>Dikarya</taxon>
        <taxon>Ascomycota</taxon>
        <taxon>Pezizomycotina</taxon>
        <taxon>Sordariomycetes</taxon>
        <taxon>Hypocreomycetidae</taxon>
        <taxon>Hypocreales</taxon>
        <taxon>Clavicipitaceae</taxon>
        <taxon>Claviceps</taxon>
    </lineage>
</organism>
<sequence length="158" mass="16965">MGVDIATPEAGSTTGGRTRDATLQHGKRFVLIARESGKVLIAVGQRPVLQACDDVSALHNMWHSHWDCLMTHGWITLQNRITENYLGADLLTAPHIILRVAPRAAAFTGNLVVTRSTGGGQALSAPYKGDIRQIVGTNQALGLDTTGGLEWEFIRVGP</sequence>
<gene>
    <name evidence="1" type="ORF">E4U13_003204</name>
</gene>
<protein>
    <submittedName>
        <fullName evidence="1">Uncharacterized protein</fullName>
    </submittedName>
</protein>
<dbReference type="AlphaFoldDB" id="A0A9P7Q0A2"/>
<dbReference type="EMBL" id="SRQM01000251">
    <property type="protein sequence ID" value="KAG6114759.1"/>
    <property type="molecule type" value="Genomic_DNA"/>
</dbReference>
<dbReference type="Proteomes" id="UP000732380">
    <property type="component" value="Unassembled WGS sequence"/>
</dbReference>
<evidence type="ECO:0000313" key="1">
    <source>
        <dbReference type="EMBL" id="KAG6114759.1"/>
    </source>
</evidence>
<proteinExistence type="predicted"/>
<keyword evidence="2" id="KW-1185">Reference proteome</keyword>
<reference evidence="1 2" key="1">
    <citation type="journal article" date="2020" name="bioRxiv">
        <title>Whole genome comparisons of ergot fungi reveals the divergence and evolution of species within the genus Claviceps are the result of varying mechanisms driving genome evolution and host range expansion.</title>
        <authorList>
            <person name="Wyka S.A."/>
            <person name="Mondo S.J."/>
            <person name="Liu M."/>
            <person name="Dettman J."/>
            <person name="Nalam V."/>
            <person name="Broders K.D."/>
        </authorList>
    </citation>
    <scope>NUCLEOTIDE SEQUENCE [LARGE SCALE GENOMIC DNA]</scope>
    <source>
        <strain evidence="1 2">LM576</strain>
    </source>
</reference>